<keyword evidence="5" id="KW-0998">Cell outer membrane</keyword>
<dbReference type="PROSITE" id="PS51257">
    <property type="entry name" value="PROKAR_LIPOPROTEIN"/>
    <property type="match status" value="1"/>
</dbReference>
<evidence type="ECO:0000256" key="1">
    <source>
        <dbReference type="ARBA" id="ARBA00004442"/>
    </source>
</evidence>
<protein>
    <submittedName>
        <fullName evidence="8">Starch-binding associating with outer membrane</fullName>
    </submittedName>
</protein>
<comment type="subcellular location">
    <subcellularLocation>
        <location evidence="1">Cell outer membrane</location>
    </subcellularLocation>
</comment>
<dbReference type="Pfam" id="PF07980">
    <property type="entry name" value="SusD_RagB"/>
    <property type="match status" value="1"/>
</dbReference>
<evidence type="ECO:0000259" key="6">
    <source>
        <dbReference type="Pfam" id="PF07980"/>
    </source>
</evidence>
<reference evidence="9" key="1">
    <citation type="submission" date="2017-09" db="EMBL/GenBank/DDBJ databases">
        <authorList>
            <person name="Varghese N."/>
            <person name="Submissions S."/>
        </authorList>
    </citation>
    <scope>NUCLEOTIDE SEQUENCE [LARGE SCALE GENOMIC DNA]</scope>
    <source>
        <strain evidence="9">DSM 29961</strain>
    </source>
</reference>
<dbReference type="Pfam" id="PF14322">
    <property type="entry name" value="SusD-like_3"/>
    <property type="match status" value="1"/>
</dbReference>
<dbReference type="RefSeq" id="WP_097130763.1">
    <property type="nucleotide sequence ID" value="NZ_OCNH01000007.1"/>
</dbReference>
<dbReference type="InterPro" id="IPR011990">
    <property type="entry name" value="TPR-like_helical_dom_sf"/>
</dbReference>
<evidence type="ECO:0000256" key="5">
    <source>
        <dbReference type="ARBA" id="ARBA00023237"/>
    </source>
</evidence>
<gene>
    <name evidence="8" type="ORF">SAMN06269250_5799</name>
</gene>
<sequence length="570" mass="63481">MKKTLITSALLTALLVTGCKDSFLDVKPPAVFDESGLQNRAGVNFLLVGAYSLMDGSGSGATSWHGSADNWIYGTVAADDAYKGSTSGDQPEITFIEIKNILSDNSHFRGKWRTVYDGVARSNDVLRVVDKAADLTDAEKVQIRAQARFLRGWYHFEAKRMFNMVPYLDEKTYNPEDPNSTKIPNDKDIWPSIEADFKFAYDNLPSSQSQPGRATKWAAAASLAKAEMYQKNWADAKVLLTAIVNSGRYRLMERYHDNFRASMNNNAESILEAQNSVNDGAGGGENGNNGATLNYPYAGPTTCCGFFQPSQNLVNAYKTNANGLPLLTNFNDSDVTSDQGVEGNQPFTAFTGNLDPRLDWTVGRRDIPFLDWGPMPGKPWVRDQGNGGPYIAKKHLFYRSDVGTNTFANNTRQNANNTRLIRYAHVLLMLAECEIELSNLEPARALVNQVRRRAANPDGFAKKADGTNAANYVINEYTTTWTDATVARNALRFETRLELALEGHRFFDLVRWGIADQVLNAYMQREARLRPYFTGATFVKGKHEYYPIPLLEITNSAINGKPVLKQNPNY</sequence>
<dbReference type="SUPFAM" id="SSF48452">
    <property type="entry name" value="TPR-like"/>
    <property type="match status" value="1"/>
</dbReference>
<evidence type="ECO:0000259" key="7">
    <source>
        <dbReference type="Pfam" id="PF14322"/>
    </source>
</evidence>
<dbReference type="Gene3D" id="1.25.40.390">
    <property type="match status" value="1"/>
</dbReference>
<comment type="similarity">
    <text evidence="2">Belongs to the SusD family.</text>
</comment>
<feature type="domain" description="RagB/SusD" evidence="6">
    <location>
        <begin position="268"/>
        <end position="570"/>
    </location>
</feature>
<evidence type="ECO:0000256" key="2">
    <source>
        <dbReference type="ARBA" id="ARBA00006275"/>
    </source>
</evidence>
<evidence type="ECO:0000313" key="9">
    <source>
        <dbReference type="Proteomes" id="UP000219452"/>
    </source>
</evidence>
<dbReference type="EMBL" id="OCNH01000007">
    <property type="protein sequence ID" value="SOD97478.1"/>
    <property type="molecule type" value="Genomic_DNA"/>
</dbReference>
<evidence type="ECO:0000313" key="8">
    <source>
        <dbReference type="EMBL" id="SOD97478.1"/>
    </source>
</evidence>
<accession>A0A286GPM9</accession>
<feature type="domain" description="SusD-like N-terminal" evidence="7">
    <location>
        <begin position="23"/>
        <end position="225"/>
    </location>
</feature>
<keyword evidence="9" id="KW-1185">Reference proteome</keyword>
<keyword evidence="3" id="KW-0732">Signal</keyword>
<dbReference type="InterPro" id="IPR033985">
    <property type="entry name" value="SusD-like_N"/>
</dbReference>
<dbReference type="InterPro" id="IPR012944">
    <property type="entry name" value="SusD_RagB_dom"/>
</dbReference>
<dbReference type="OrthoDB" id="9792139at2"/>
<proteinExistence type="inferred from homology"/>
<keyword evidence="4" id="KW-0472">Membrane</keyword>
<dbReference type="AlphaFoldDB" id="A0A286GPM9"/>
<organism evidence="8 9">
    <name type="scientific">Spirosoma fluviale</name>
    <dbReference type="NCBI Taxonomy" id="1597977"/>
    <lineage>
        <taxon>Bacteria</taxon>
        <taxon>Pseudomonadati</taxon>
        <taxon>Bacteroidota</taxon>
        <taxon>Cytophagia</taxon>
        <taxon>Cytophagales</taxon>
        <taxon>Cytophagaceae</taxon>
        <taxon>Spirosoma</taxon>
    </lineage>
</organism>
<dbReference type="GO" id="GO:0009279">
    <property type="term" value="C:cell outer membrane"/>
    <property type="evidence" value="ECO:0007669"/>
    <property type="project" value="UniProtKB-SubCell"/>
</dbReference>
<dbReference type="Proteomes" id="UP000219452">
    <property type="component" value="Unassembled WGS sequence"/>
</dbReference>
<evidence type="ECO:0000256" key="4">
    <source>
        <dbReference type="ARBA" id="ARBA00023136"/>
    </source>
</evidence>
<name>A0A286GPM9_9BACT</name>
<evidence type="ECO:0000256" key="3">
    <source>
        <dbReference type="ARBA" id="ARBA00022729"/>
    </source>
</evidence>